<dbReference type="EMBL" id="WKMX01000001">
    <property type="protein sequence ID" value="MRZ04673.1"/>
    <property type="molecule type" value="Genomic_DNA"/>
</dbReference>
<dbReference type="InterPro" id="IPR011990">
    <property type="entry name" value="TPR-like_helical_dom_sf"/>
</dbReference>
<feature type="coiled-coil region" evidence="2">
    <location>
        <begin position="674"/>
        <end position="701"/>
    </location>
</feature>
<dbReference type="Gene3D" id="1.25.40.1040">
    <property type="match status" value="1"/>
</dbReference>
<evidence type="ECO:0000256" key="1">
    <source>
        <dbReference type="PROSITE-ProRule" id="PRU00339"/>
    </source>
</evidence>
<dbReference type="OrthoDB" id="8435646at2"/>
<evidence type="ECO:0000313" key="6">
    <source>
        <dbReference type="EMBL" id="MRZ04673.1"/>
    </source>
</evidence>
<dbReference type="AlphaFoldDB" id="A0A174PJE3"/>
<dbReference type="PROSITE" id="PS50005">
    <property type="entry name" value="TPR"/>
    <property type="match status" value="1"/>
</dbReference>
<dbReference type="InterPro" id="IPR027417">
    <property type="entry name" value="P-loop_NTPase"/>
</dbReference>
<dbReference type="EMBL" id="WKMW01000001">
    <property type="protein sequence ID" value="MRY82720.1"/>
    <property type="molecule type" value="Genomic_DNA"/>
</dbReference>
<proteinExistence type="predicted"/>
<dbReference type="SUPFAM" id="SSF52200">
    <property type="entry name" value="Toll/Interleukin receptor TIR domain"/>
    <property type="match status" value="1"/>
</dbReference>
<dbReference type="Proteomes" id="UP000095332">
    <property type="component" value="Unassembled WGS sequence"/>
</dbReference>
<protein>
    <submittedName>
        <fullName evidence="4 5">TIR domain</fullName>
    </submittedName>
</protein>
<keyword evidence="2" id="KW-0175">Coiled coil</keyword>
<evidence type="ECO:0000313" key="11">
    <source>
        <dbReference type="Proteomes" id="UP000501982"/>
    </source>
</evidence>
<dbReference type="SUPFAM" id="SSF48452">
    <property type="entry name" value="TPR-like"/>
    <property type="match status" value="1"/>
</dbReference>
<reference evidence="7 11" key="3">
    <citation type="submission" date="2020-04" db="EMBL/GenBank/DDBJ databases">
        <title>Complete Genomes and Methylome analysis of CBBP consortium that reverse antibiotic-induced susceptibility to vancomycin-resistant Enterococcus faecium infection.</title>
        <authorList>
            <person name="Fomenkov A."/>
            <person name="Zhang Z."/>
            <person name="Pamer E."/>
            <person name="Roberts R.J."/>
        </authorList>
    </citation>
    <scope>NUCLEOTIDE SEQUENCE [LARGE SCALE GENOMIC DNA]</scope>
    <source>
        <strain evidence="11">CBBP</strain>
        <strain evidence="7">CBBP-1</strain>
    </source>
</reference>
<sequence length="762" mass="89840">MIKAFISHSSKQKDFALELVNRLGRDYCKIDCYNFESAYKSINEIYRAIEESTIFVLLISRDSLGSTWVEEEIRFAKEKLSKTEYERFWPFIIDDSMAIDDCPEWMKKDECFNLRRFKSPYVLARDIEQKFRKIIWSANPKIRLLDTTMVGRNEDIAKFEDKFQSGRGMKLRALIISGRDGVGKETFAKQCMYKVGYPLEQVPYRISMDVKENIENFIVDLNMITRTYAEKDLLRVLSASPKEKSKTAVKLLNELYETRSVVFVEDNMSCVLPNRTIPEWLADITNDKELNPQLGLYIQSRIIPNVYLEAEYPEIAHIPLLPLSKKDRHKLFYSYIRTYEVSNITEEDACFFVDRLLQSPMQIQQAVEAIKTKSVEFAKKDIEALITMGDKKIHPLLERYKEEEQRELLVIMSRFDFISYDILEDIFEERIKEVLNTLLDMMIYGIVSTFGPSNRFFRLDHYLSDYIKRNHFSLPKDLELHIDDVLEKRIGECNDITKDTSLYLYEVKKQIMSGYGNTKSYLIPSIVIRSVMDIYNKRDYELVIDICDKVLKDSHNYYSDITRELTYWLCLALCRTQKEERFYEEVKALDGADYWFLKGFFQRIATKYNSAENFLKKALEISPSMQRAKRELVTALLAQHRYPEALSLAKENYERDSDNTYHMHAYFRCLVKKVNINREDIATLKELLDKMENSYSDKKEELHMAMNIEFQANIKRKSPDEMLDLIRNAEKNFPSSVNIQRAAHEYKLKQAIVSKEVVFPED</sequence>
<evidence type="ECO:0000313" key="8">
    <source>
        <dbReference type="Proteomes" id="UP000095332"/>
    </source>
</evidence>
<dbReference type="InterPro" id="IPR019734">
    <property type="entry name" value="TPR_rpt"/>
</dbReference>
<dbReference type="SMART" id="SM00255">
    <property type="entry name" value="TIR"/>
    <property type="match status" value="1"/>
</dbReference>
<feature type="repeat" description="TPR" evidence="1">
    <location>
        <begin position="592"/>
        <end position="625"/>
    </location>
</feature>
<evidence type="ECO:0000313" key="10">
    <source>
        <dbReference type="Proteomes" id="UP000471216"/>
    </source>
</evidence>
<accession>A0A174PJE3</accession>
<evidence type="ECO:0000313" key="7">
    <source>
        <dbReference type="EMBL" id="QJE27504.1"/>
    </source>
</evidence>
<gene>
    <name evidence="4" type="ORF">ERS852560_00421</name>
    <name evidence="6" type="ORF">GKD54_00270</name>
    <name evidence="5" type="ORF">GKD58_00270</name>
    <name evidence="7" type="ORF">HHO38_03795</name>
</gene>
<dbReference type="GO" id="GO:0007165">
    <property type="term" value="P:signal transduction"/>
    <property type="evidence" value="ECO:0007669"/>
    <property type="project" value="InterPro"/>
</dbReference>
<dbReference type="EMBL" id="CP051672">
    <property type="protein sequence ID" value="QJE27504.1"/>
    <property type="molecule type" value="Genomic_DNA"/>
</dbReference>
<dbReference type="Gene3D" id="3.40.50.10140">
    <property type="entry name" value="Toll/interleukin-1 receptor homology (TIR) domain"/>
    <property type="match status" value="1"/>
</dbReference>
<dbReference type="Proteomes" id="UP000471216">
    <property type="component" value="Unassembled WGS sequence"/>
</dbReference>
<dbReference type="RefSeq" id="WP_036651029.1">
    <property type="nucleotide sequence ID" value="NZ_CAJSZN010000002.1"/>
</dbReference>
<dbReference type="InterPro" id="IPR035897">
    <property type="entry name" value="Toll_tir_struct_dom_sf"/>
</dbReference>
<dbReference type="Proteomes" id="UP000501982">
    <property type="component" value="Chromosome"/>
</dbReference>
<reference evidence="9 10" key="2">
    <citation type="journal article" date="2019" name="Nat. Med.">
        <title>A library of human gut bacterial isolates paired with longitudinal multiomics data enables mechanistic microbiome research.</title>
        <authorList>
            <person name="Poyet M."/>
            <person name="Groussin M."/>
            <person name="Gibbons S.M."/>
            <person name="Avila-Pacheco J."/>
            <person name="Jiang X."/>
            <person name="Kearney S.M."/>
            <person name="Perrotta A.R."/>
            <person name="Berdy B."/>
            <person name="Zhao S."/>
            <person name="Lieberman T.D."/>
            <person name="Swanson P.K."/>
            <person name="Smith M."/>
            <person name="Roesemann S."/>
            <person name="Alexander J.E."/>
            <person name="Rich S.A."/>
            <person name="Livny J."/>
            <person name="Vlamakis H."/>
            <person name="Clish C."/>
            <person name="Bullock K."/>
            <person name="Deik A."/>
            <person name="Scott J."/>
            <person name="Pierce K.A."/>
            <person name="Xavier R.J."/>
            <person name="Alm E.J."/>
        </authorList>
    </citation>
    <scope>NUCLEOTIDE SEQUENCE [LARGE SCALE GENOMIC DNA]</scope>
    <source>
        <strain evidence="6 10">BIOML-A10</strain>
        <strain evidence="5 9">BIOML-A11</strain>
    </source>
</reference>
<reference evidence="4 8" key="1">
    <citation type="submission" date="2015-09" db="EMBL/GenBank/DDBJ databases">
        <authorList>
            <consortium name="Pathogen Informatics"/>
        </authorList>
    </citation>
    <scope>NUCLEOTIDE SEQUENCE [LARGE SCALE GENOMIC DNA]</scope>
    <source>
        <strain evidence="4 8">2789STDY5834948</strain>
    </source>
</reference>
<evidence type="ECO:0000259" key="3">
    <source>
        <dbReference type="SMART" id="SM00255"/>
    </source>
</evidence>
<evidence type="ECO:0000313" key="9">
    <source>
        <dbReference type="Proteomes" id="UP000450599"/>
    </source>
</evidence>
<evidence type="ECO:0000256" key="2">
    <source>
        <dbReference type="SAM" id="Coils"/>
    </source>
</evidence>
<evidence type="ECO:0000313" key="4">
    <source>
        <dbReference type="EMBL" id="CUP61142.1"/>
    </source>
</evidence>
<name>A0A174PJE3_PARDI</name>
<dbReference type="InterPro" id="IPR000157">
    <property type="entry name" value="TIR_dom"/>
</dbReference>
<dbReference type="Proteomes" id="UP000450599">
    <property type="component" value="Unassembled WGS sequence"/>
</dbReference>
<dbReference type="EMBL" id="CZBM01000001">
    <property type="protein sequence ID" value="CUP61142.1"/>
    <property type="molecule type" value="Genomic_DNA"/>
</dbReference>
<dbReference type="SUPFAM" id="SSF52540">
    <property type="entry name" value="P-loop containing nucleoside triphosphate hydrolases"/>
    <property type="match status" value="1"/>
</dbReference>
<dbReference type="Pfam" id="PF13676">
    <property type="entry name" value="TIR_2"/>
    <property type="match status" value="1"/>
</dbReference>
<keyword evidence="1" id="KW-0802">TPR repeat</keyword>
<feature type="domain" description="TIR" evidence="3">
    <location>
        <begin position="1"/>
        <end position="141"/>
    </location>
</feature>
<organism evidence="4 8">
    <name type="scientific">Parabacteroides distasonis</name>
    <dbReference type="NCBI Taxonomy" id="823"/>
    <lineage>
        <taxon>Bacteria</taxon>
        <taxon>Pseudomonadati</taxon>
        <taxon>Bacteroidota</taxon>
        <taxon>Bacteroidia</taxon>
        <taxon>Bacteroidales</taxon>
        <taxon>Tannerellaceae</taxon>
        <taxon>Parabacteroides</taxon>
    </lineage>
</organism>
<evidence type="ECO:0000313" key="5">
    <source>
        <dbReference type="EMBL" id="MRY82720.1"/>
    </source>
</evidence>